<dbReference type="Proteomes" id="UP000824469">
    <property type="component" value="Unassembled WGS sequence"/>
</dbReference>
<gene>
    <name evidence="1" type="ORF">KI387_022905</name>
</gene>
<sequence length="64" mass="7682">GKDHTPSWKICPKGLQILHMVNSWLCLLRRGGSCEVDSMLDARRRRRLRSLFWRQRQIPMLHKL</sequence>
<accession>A0AA38G2S5</accession>
<organism evidence="1 2">
    <name type="scientific">Taxus chinensis</name>
    <name type="common">Chinese yew</name>
    <name type="synonym">Taxus wallichiana var. chinensis</name>
    <dbReference type="NCBI Taxonomy" id="29808"/>
    <lineage>
        <taxon>Eukaryota</taxon>
        <taxon>Viridiplantae</taxon>
        <taxon>Streptophyta</taxon>
        <taxon>Embryophyta</taxon>
        <taxon>Tracheophyta</taxon>
        <taxon>Spermatophyta</taxon>
        <taxon>Pinopsida</taxon>
        <taxon>Pinidae</taxon>
        <taxon>Conifers II</taxon>
        <taxon>Cupressales</taxon>
        <taxon>Taxaceae</taxon>
        <taxon>Taxus</taxon>
    </lineage>
</organism>
<proteinExistence type="predicted"/>
<keyword evidence="2" id="KW-1185">Reference proteome</keyword>
<name>A0AA38G2S5_TAXCH</name>
<dbReference type="AlphaFoldDB" id="A0AA38G2S5"/>
<reference evidence="1 2" key="1">
    <citation type="journal article" date="2021" name="Nat. Plants">
        <title>The Taxus genome provides insights into paclitaxel biosynthesis.</title>
        <authorList>
            <person name="Xiong X."/>
            <person name="Gou J."/>
            <person name="Liao Q."/>
            <person name="Li Y."/>
            <person name="Zhou Q."/>
            <person name="Bi G."/>
            <person name="Li C."/>
            <person name="Du R."/>
            <person name="Wang X."/>
            <person name="Sun T."/>
            <person name="Guo L."/>
            <person name="Liang H."/>
            <person name="Lu P."/>
            <person name="Wu Y."/>
            <person name="Zhang Z."/>
            <person name="Ro D.K."/>
            <person name="Shang Y."/>
            <person name="Huang S."/>
            <person name="Yan J."/>
        </authorList>
    </citation>
    <scope>NUCLEOTIDE SEQUENCE [LARGE SCALE GENOMIC DNA]</scope>
    <source>
        <strain evidence="1">Ta-2019</strain>
    </source>
</reference>
<evidence type="ECO:0000313" key="1">
    <source>
        <dbReference type="EMBL" id="KAH9314278.1"/>
    </source>
</evidence>
<feature type="non-terminal residue" evidence="1">
    <location>
        <position position="64"/>
    </location>
</feature>
<protein>
    <submittedName>
        <fullName evidence="1">Uncharacterized protein</fullName>
    </submittedName>
</protein>
<comment type="caution">
    <text evidence="1">The sequence shown here is derived from an EMBL/GenBank/DDBJ whole genome shotgun (WGS) entry which is preliminary data.</text>
</comment>
<dbReference type="EMBL" id="JAHRHJ020000005">
    <property type="protein sequence ID" value="KAH9314278.1"/>
    <property type="molecule type" value="Genomic_DNA"/>
</dbReference>
<evidence type="ECO:0000313" key="2">
    <source>
        <dbReference type="Proteomes" id="UP000824469"/>
    </source>
</evidence>
<feature type="non-terminal residue" evidence="1">
    <location>
        <position position="1"/>
    </location>
</feature>